<gene>
    <name evidence="3" type="ORF">D7V93_06090</name>
</gene>
<protein>
    <submittedName>
        <fullName evidence="3">Uncharacterized protein</fullName>
    </submittedName>
</protein>
<dbReference type="EMBL" id="RAWB01000039">
    <property type="protein sequence ID" value="RKH65367.1"/>
    <property type="molecule type" value="Genomic_DNA"/>
</dbReference>
<dbReference type="RefSeq" id="WP_120642477.1">
    <property type="nucleotide sequence ID" value="NZ_RAWB01000039.1"/>
</dbReference>
<organism evidence="3 4">
    <name type="scientific">Corallococcus llansteffanensis</name>
    <dbReference type="NCBI Taxonomy" id="2316731"/>
    <lineage>
        <taxon>Bacteria</taxon>
        <taxon>Pseudomonadati</taxon>
        <taxon>Myxococcota</taxon>
        <taxon>Myxococcia</taxon>
        <taxon>Myxococcales</taxon>
        <taxon>Cystobacterineae</taxon>
        <taxon>Myxococcaceae</taxon>
        <taxon>Corallococcus</taxon>
    </lineage>
</organism>
<dbReference type="Proteomes" id="UP000272888">
    <property type="component" value="Unassembled WGS sequence"/>
</dbReference>
<evidence type="ECO:0000313" key="3">
    <source>
        <dbReference type="EMBL" id="RKH65367.1"/>
    </source>
</evidence>
<feature type="region of interest" description="Disordered" evidence="1">
    <location>
        <begin position="91"/>
        <end position="118"/>
    </location>
</feature>
<sequence>MRPFRGLGFAAVLVLALGTSGCRRAPAPPSPEYEQASRRWTSLYGQKLDAAYLDPATGEIEALLQRVPADSVDSAASQDLLRRIQEGRARMQASAEEQRRLVASSRTLPTTDPSQTNIPRRVEPQAQATMDAGPGDAGMVGPQIGSPASELVAGYRGCFRRSTPVTVEGRGMKEGWLLSDGASCRLEFPGHVDTVVLIEDGRVLALLPTSAMKTVRRYADGGVVPADAGGP</sequence>
<feature type="chain" id="PRO_5017432259" evidence="2">
    <location>
        <begin position="26"/>
        <end position="231"/>
    </location>
</feature>
<keyword evidence="2" id="KW-0732">Signal</keyword>
<dbReference type="PROSITE" id="PS51257">
    <property type="entry name" value="PROKAR_LIPOPROTEIN"/>
    <property type="match status" value="1"/>
</dbReference>
<accession>A0A3A8Q9L8</accession>
<reference evidence="4" key="1">
    <citation type="submission" date="2018-09" db="EMBL/GenBank/DDBJ databases">
        <authorList>
            <person name="Livingstone P.G."/>
            <person name="Whitworth D.E."/>
        </authorList>
    </citation>
    <scope>NUCLEOTIDE SEQUENCE [LARGE SCALE GENOMIC DNA]</scope>
    <source>
        <strain evidence="4">CA051B</strain>
    </source>
</reference>
<name>A0A3A8Q9L8_9BACT</name>
<evidence type="ECO:0000313" key="4">
    <source>
        <dbReference type="Proteomes" id="UP000272888"/>
    </source>
</evidence>
<evidence type="ECO:0000256" key="2">
    <source>
        <dbReference type="SAM" id="SignalP"/>
    </source>
</evidence>
<comment type="caution">
    <text evidence="3">The sequence shown here is derived from an EMBL/GenBank/DDBJ whole genome shotgun (WGS) entry which is preliminary data.</text>
</comment>
<proteinExistence type="predicted"/>
<feature type="compositionally biased region" description="Polar residues" evidence="1">
    <location>
        <begin position="104"/>
        <end position="118"/>
    </location>
</feature>
<feature type="signal peptide" evidence="2">
    <location>
        <begin position="1"/>
        <end position="25"/>
    </location>
</feature>
<evidence type="ECO:0000256" key="1">
    <source>
        <dbReference type="SAM" id="MobiDB-lite"/>
    </source>
</evidence>
<dbReference type="AlphaFoldDB" id="A0A3A8Q9L8"/>
<keyword evidence="4" id="KW-1185">Reference proteome</keyword>